<accession>A0A1F8EHE3</accession>
<dbReference type="InterPro" id="IPR017853">
    <property type="entry name" value="GH"/>
</dbReference>
<dbReference type="PANTHER" id="PTHR36447:SF2">
    <property type="entry name" value="BETA-GALACTOSIDASE YESZ"/>
    <property type="match status" value="1"/>
</dbReference>
<keyword evidence="1" id="KW-0479">Metal-binding</keyword>
<dbReference type="EMBL" id="MGIZ01000018">
    <property type="protein sequence ID" value="OGM99488.1"/>
    <property type="molecule type" value="Genomic_DNA"/>
</dbReference>
<evidence type="ECO:0000313" key="6">
    <source>
        <dbReference type="EMBL" id="OGM99488.1"/>
    </source>
</evidence>
<dbReference type="InterPro" id="IPR013529">
    <property type="entry name" value="Glyco_hydro_42_N"/>
</dbReference>
<gene>
    <name evidence="6" type="ORF">A2817_02665</name>
</gene>
<reference evidence="6 7" key="1">
    <citation type="journal article" date="2016" name="Nat. Commun.">
        <title>Thousands of microbial genomes shed light on interconnected biogeochemical processes in an aquifer system.</title>
        <authorList>
            <person name="Anantharaman K."/>
            <person name="Brown C.T."/>
            <person name="Hug L.A."/>
            <person name="Sharon I."/>
            <person name="Castelle C.J."/>
            <person name="Probst A.J."/>
            <person name="Thomas B.C."/>
            <person name="Singh A."/>
            <person name="Wilkins M.J."/>
            <person name="Karaoz U."/>
            <person name="Brodie E.L."/>
            <person name="Williams K.H."/>
            <person name="Hubbard S.S."/>
            <person name="Banfield J.F."/>
        </authorList>
    </citation>
    <scope>NUCLEOTIDE SEQUENCE [LARGE SCALE GENOMIC DNA]</scope>
</reference>
<dbReference type="InterPro" id="IPR009003">
    <property type="entry name" value="Peptidase_S1_PA"/>
</dbReference>
<dbReference type="GO" id="GO:0046872">
    <property type="term" value="F:metal ion binding"/>
    <property type="evidence" value="ECO:0007669"/>
    <property type="project" value="UniProtKB-KW"/>
</dbReference>
<dbReference type="AlphaFoldDB" id="A0A1F8EHE3"/>
<evidence type="ECO:0000256" key="2">
    <source>
        <dbReference type="ARBA" id="ARBA00022801"/>
    </source>
</evidence>
<sequence length="529" mass="60939">MRRLIIATIILGLFLFLLSLNFKQHEKFMYGVSFSRFHSDELGLDWKETYLAILNDLGVRNFRFSAHWSLTEPEEGKYNFEELDFQMEEAKKAGASVILAVGRRLPGWPECHVPDWLKANQEQLSTVNNQLTTEGQEKLLRYIETVVNRYKNYENIKYWQVENEPYLTFFSKQTCGAFDEDFLKNEIALVKKLDSVRPILTTDSGEFGLWYKAYQRGDVFGTSMYLYVWNRIIGPFRYPITPAFFRIKKNITSIIYGNKPSIVIELSAEPWLLKPITDTPLEVQLSRMGIDKFNEMIKFSEKTGFDTFYLWGAEWWYWMKLKDHSEFWDRAKKLVISETQSQKSYEQSGLSETVSESLFSSVGIQVFRNNKLIKQGSGIIISSDGLIATVADLFVPNAIYQIFYDDKILKGIVAAKNQNRNLILIKTDNEYSKIVNLNSTDYKNGQEVALIGRLVNFTESKVFSQKGEISYITSQNIAINTKVDNNLYGAGVVDTSGNLGGLAYLRKGKVKIVESDSIKKFFEEYAGRK</sequence>
<dbReference type="Gene3D" id="2.40.10.120">
    <property type="match status" value="1"/>
</dbReference>
<dbReference type="GO" id="GO:0004565">
    <property type="term" value="F:beta-galactosidase activity"/>
    <property type="evidence" value="ECO:0007669"/>
    <property type="project" value="InterPro"/>
</dbReference>
<comment type="caution">
    <text evidence="6">The sequence shown here is derived from an EMBL/GenBank/DDBJ whole genome shotgun (WGS) entry which is preliminary data.</text>
</comment>
<keyword evidence="4" id="KW-0326">Glycosidase</keyword>
<dbReference type="InterPro" id="IPR003476">
    <property type="entry name" value="Glyco_hydro_42"/>
</dbReference>
<evidence type="ECO:0000256" key="4">
    <source>
        <dbReference type="ARBA" id="ARBA00023295"/>
    </source>
</evidence>
<proteinExistence type="predicted"/>
<dbReference type="Proteomes" id="UP000177594">
    <property type="component" value="Unassembled WGS sequence"/>
</dbReference>
<dbReference type="PANTHER" id="PTHR36447">
    <property type="entry name" value="BETA-GALACTOSIDASE GANA"/>
    <property type="match status" value="1"/>
</dbReference>
<dbReference type="Pfam" id="PF02449">
    <property type="entry name" value="Glyco_hydro_42"/>
    <property type="match status" value="1"/>
</dbReference>
<dbReference type="GO" id="GO:0005975">
    <property type="term" value="P:carbohydrate metabolic process"/>
    <property type="evidence" value="ECO:0007669"/>
    <property type="project" value="InterPro"/>
</dbReference>
<feature type="domain" description="Glycoside hydrolase family 42 N-terminal" evidence="5">
    <location>
        <begin position="54"/>
        <end position="193"/>
    </location>
</feature>
<evidence type="ECO:0000313" key="7">
    <source>
        <dbReference type="Proteomes" id="UP000177594"/>
    </source>
</evidence>
<evidence type="ECO:0000259" key="5">
    <source>
        <dbReference type="Pfam" id="PF02449"/>
    </source>
</evidence>
<protein>
    <recommendedName>
        <fullName evidence="5">Glycoside hydrolase family 42 N-terminal domain-containing protein</fullName>
    </recommendedName>
</protein>
<name>A0A1F8EHE3_9BACT</name>
<organism evidence="6 7">
    <name type="scientific">Candidatus Yanofskybacteria bacterium RIFCSPHIGHO2_01_FULL_39_8b</name>
    <dbReference type="NCBI Taxonomy" id="1802659"/>
    <lineage>
        <taxon>Bacteria</taxon>
        <taxon>Candidatus Yanofskyibacteriota</taxon>
    </lineage>
</organism>
<dbReference type="Gene3D" id="3.20.20.80">
    <property type="entry name" value="Glycosidases"/>
    <property type="match status" value="1"/>
</dbReference>
<dbReference type="SUPFAM" id="SSF51445">
    <property type="entry name" value="(Trans)glycosidases"/>
    <property type="match status" value="1"/>
</dbReference>
<keyword evidence="2" id="KW-0378">Hydrolase</keyword>
<evidence type="ECO:0000256" key="1">
    <source>
        <dbReference type="ARBA" id="ARBA00022723"/>
    </source>
</evidence>
<keyword evidence="3" id="KW-0862">Zinc</keyword>
<dbReference type="Pfam" id="PF13365">
    <property type="entry name" value="Trypsin_2"/>
    <property type="match status" value="1"/>
</dbReference>
<evidence type="ECO:0000256" key="3">
    <source>
        <dbReference type="ARBA" id="ARBA00022833"/>
    </source>
</evidence>
<dbReference type="GO" id="GO:0009341">
    <property type="term" value="C:beta-galactosidase complex"/>
    <property type="evidence" value="ECO:0007669"/>
    <property type="project" value="InterPro"/>
</dbReference>
<dbReference type="SUPFAM" id="SSF50494">
    <property type="entry name" value="Trypsin-like serine proteases"/>
    <property type="match status" value="1"/>
</dbReference>